<dbReference type="RefSeq" id="WP_378518571.1">
    <property type="nucleotide sequence ID" value="NZ_CBCSDI010000032.1"/>
</dbReference>
<sequence length="913" mass="97971">MLVGRDPERALLGALVEQARDGAAGTVVVRGDPGVGKSALLDALAADASDVTLLRTQGLEAEAPLPFAALHRLLLPLTRLRDELPAPQARALRVAFGEEDGPSVEPFLVGVATLSLLTSAGEEAPVLCIVDDAHWLDPASIGALLFCGRRLGADRVAMLFAAREDGASRFEAPGLREIVLSGLDDDASRALLVRHLGESAAEGVVARLVDESRGNPLALLELPHELDAAQLTGASALPAHLHLTQRVEQAFLDRSRRLSEPAQQVLLLAAADDSGRLNVVRAAARRLDLDDLALRAAVDSGLLVQSDHTVALRHPLVRSAVYQAAPDDARRRAHRALGEALSRAGEADRAVWHRAFAVNDSHDDLHDHLQEDLVDALADVGSRSQRRGGYVAALAAYERAAGLSNFPARRAQLSVAAARSAWACGQAERARALLAAAREVADDPVVLSDIASLRGHIEVNIGSAPEGHRIFVDAAHAVCDTDPARALQLGVLAAVMRTFGADSGTPLRTADLLAATAGDDSVRTRCLRAMLTSMTEVAEGRWDAAVGALDLAFDLGEDVDDRDVLWNLGNAALQLGHDEGQRRFYSHALSRARESGAVTAVIYCLQRLCFVHFASGDHLAVRVSAEEALNLGESIGQGAMTALPLAWLTLLAAHQGSDDYDQFAHRLETVVGAYPLGITADPVHDLTRWAAALRAAGQGDTAGALHHFTRIRLAFIARMVATQRLEAAARAGEDTQVQAWTAELEDFADQTAHPWARSAVAFGHALTEYGDVEDGFRRALAEGERSERPVDVARIELTYGESLRRQQRRVDARQHLRHALDTFSDVRASAWSARAEQELRASGETARKRDPSTQLQLTPTERKIAQLVSSGMSNKDVAAQCWISPRTVAFHLRNVFTKAGVTSRGELAQLDLT</sequence>
<keyword evidence="5" id="KW-1185">Reference proteome</keyword>
<dbReference type="Gene3D" id="1.10.10.10">
    <property type="entry name" value="Winged helix-like DNA-binding domain superfamily/Winged helix DNA-binding domain"/>
    <property type="match status" value="1"/>
</dbReference>
<dbReference type="Gene3D" id="1.25.40.10">
    <property type="entry name" value="Tetratricopeptide repeat domain"/>
    <property type="match status" value="2"/>
</dbReference>
<evidence type="ECO:0000256" key="2">
    <source>
        <dbReference type="ARBA" id="ARBA00022840"/>
    </source>
</evidence>
<organism evidence="4 5">
    <name type="scientific">Nocardioides zeicaulis</name>
    <dbReference type="NCBI Taxonomy" id="1776857"/>
    <lineage>
        <taxon>Bacteria</taxon>
        <taxon>Bacillati</taxon>
        <taxon>Actinomycetota</taxon>
        <taxon>Actinomycetes</taxon>
        <taxon>Propionibacteriales</taxon>
        <taxon>Nocardioidaceae</taxon>
        <taxon>Nocardioides</taxon>
    </lineage>
</organism>
<dbReference type="PANTHER" id="PTHR16305:SF35">
    <property type="entry name" value="TRANSCRIPTIONAL ACTIVATOR DOMAIN"/>
    <property type="match status" value="1"/>
</dbReference>
<accession>A0ABV6E1J4</accession>
<dbReference type="Pfam" id="PF00196">
    <property type="entry name" value="GerE"/>
    <property type="match status" value="1"/>
</dbReference>
<proteinExistence type="predicted"/>
<protein>
    <submittedName>
        <fullName evidence="4">AAA family ATPase</fullName>
    </submittedName>
</protein>
<dbReference type="InterPro" id="IPR036388">
    <property type="entry name" value="WH-like_DNA-bd_sf"/>
</dbReference>
<dbReference type="EMBL" id="JBHLXH010000001">
    <property type="protein sequence ID" value="MFC0222852.1"/>
    <property type="molecule type" value="Genomic_DNA"/>
</dbReference>
<feature type="domain" description="HTH luxR-type" evidence="3">
    <location>
        <begin position="850"/>
        <end position="913"/>
    </location>
</feature>
<gene>
    <name evidence="4" type="ORF">ACFFJG_10195</name>
</gene>
<name>A0ABV6E1J4_9ACTN</name>
<dbReference type="PROSITE" id="PS50043">
    <property type="entry name" value="HTH_LUXR_2"/>
    <property type="match status" value="1"/>
</dbReference>
<reference evidence="4 5" key="1">
    <citation type="submission" date="2024-09" db="EMBL/GenBank/DDBJ databases">
        <authorList>
            <person name="Sun Q."/>
            <person name="Mori K."/>
        </authorList>
    </citation>
    <scope>NUCLEOTIDE SEQUENCE [LARGE SCALE GENOMIC DNA]</scope>
    <source>
        <strain evidence="4 5">CCM 8654</strain>
    </source>
</reference>
<keyword evidence="2" id="KW-0067">ATP-binding</keyword>
<dbReference type="SUPFAM" id="SSF52540">
    <property type="entry name" value="P-loop containing nucleoside triphosphate hydrolases"/>
    <property type="match status" value="1"/>
</dbReference>
<dbReference type="SUPFAM" id="SSF46894">
    <property type="entry name" value="C-terminal effector domain of the bipartite response regulators"/>
    <property type="match status" value="1"/>
</dbReference>
<comment type="caution">
    <text evidence="4">The sequence shown here is derived from an EMBL/GenBank/DDBJ whole genome shotgun (WGS) entry which is preliminary data.</text>
</comment>
<dbReference type="InterPro" id="IPR027417">
    <property type="entry name" value="P-loop_NTPase"/>
</dbReference>
<dbReference type="InterPro" id="IPR016032">
    <property type="entry name" value="Sig_transdc_resp-reg_C-effctor"/>
</dbReference>
<dbReference type="Pfam" id="PF13191">
    <property type="entry name" value="AAA_16"/>
    <property type="match status" value="1"/>
</dbReference>
<dbReference type="PRINTS" id="PR00038">
    <property type="entry name" value="HTHLUXR"/>
</dbReference>
<dbReference type="InterPro" id="IPR041664">
    <property type="entry name" value="AAA_16"/>
</dbReference>
<dbReference type="SMART" id="SM00421">
    <property type="entry name" value="HTH_LUXR"/>
    <property type="match status" value="1"/>
</dbReference>
<dbReference type="InterPro" id="IPR011990">
    <property type="entry name" value="TPR-like_helical_dom_sf"/>
</dbReference>
<dbReference type="CDD" id="cd06170">
    <property type="entry name" value="LuxR_C_like"/>
    <property type="match status" value="1"/>
</dbReference>
<dbReference type="PROSITE" id="PS00622">
    <property type="entry name" value="HTH_LUXR_1"/>
    <property type="match status" value="1"/>
</dbReference>
<evidence type="ECO:0000259" key="3">
    <source>
        <dbReference type="PROSITE" id="PS50043"/>
    </source>
</evidence>
<evidence type="ECO:0000313" key="5">
    <source>
        <dbReference type="Proteomes" id="UP001589698"/>
    </source>
</evidence>
<dbReference type="SUPFAM" id="SSF48452">
    <property type="entry name" value="TPR-like"/>
    <property type="match status" value="1"/>
</dbReference>
<dbReference type="Proteomes" id="UP001589698">
    <property type="component" value="Unassembled WGS sequence"/>
</dbReference>
<dbReference type="PANTHER" id="PTHR16305">
    <property type="entry name" value="TESTICULAR SOLUBLE ADENYLYL CYCLASE"/>
    <property type="match status" value="1"/>
</dbReference>
<evidence type="ECO:0000256" key="1">
    <source>
        <dbReference type="ARBA" id="ARBA00022741"/>
    </source>
</evidence>
<dbReference type="InterPro" id="IPR000792">
    <property type="entry name" value="Tscrpt_reg_LuxR_C"/>
</dbReference>
<keyword evidence="1" id="KW-0547">Nucleotide-binding</keyword>
<evidence type="ECO:0000313" key="4">
    <source>
        <dbReference type="EMBL" id="MFC0222852.1"/>
    </source>
</evidence>